<dbReference type="Gene3D" id="3.30.2420.10">
    <property type="entry name" value="TonB"/>
    <property type="match status" value="1"/>
</dbReference>
<evidence type="ECO:0000313" key="4">
    <source>
        <dbReference type="Proteomes" id="UP000216991"/>
    </source>
</evidence>
<feature type="domain" description="TonB C-terminal" evidence="2">
    <location>
        <begin position="638"/>
        <end position="729"/>
    </location>
</feature>
<dbReference type="SUPFAM" id="SSF74653">
    <property type="entry name" value="TolA/TonB C-terminal domain"/>
    <property type="match status" value="1"/>
</dbReference>
<proteinExistence type="predicted"/>
<sequence length="729" mass="78499">MHRRLRVDVVKGQRMIRLMHSPARNLAAQDAGKDIVRIIIPKRIHRHLVFSCPDFICCDIVWPIAAIVSSAGMGKSACMLLHRFCLGLFLLVAVPVTAATVQEDFDAAQAHLDARRLPQARAGFAALLERLGASKGRSAMIVRNRLGETMIAMADVEEAQPLLEAAVAGLPAGIAAVADERATALTHLARALEEQGRLREAHGHWQTIIDEKLLPSGSLGLMQARMGAARTGQWTQADAAARLIDGLLAEPDSAWGSPQASISGRVNVLRLKGQLAMRQGRLDDARRALDEAGRLAGGASSLQVNLDDVQLRGDLIVHAWLKKDMASVVRLTALSGASMLDESGGGQGGVGDLPPCTPTGTLAPDAMAVIEFSVRDDGRVVNVRPVYANPGSGPADSHPEEEFAAAVHGWSWPAEQAKATNPLWRAAVRVELRCQTMRPELVVASLNRDVDAWLATKGLKRPGFTGTDAQTRQQLLAALASVDAAGDIQAVAAVPLLAELMVNRAVGPAEQLDHARRLAALAKTHDAPVFVRELAQGRLNRSVADRFAMVRRLVALAEQRGEIRMADYLRLQQLNSRSGPEAESQLAAIAARHGEADPLRQQALLMLSDRAFARGDEAVAASALASTGLSPQQCALADVRPQGRNTFLTVDDFPREARAWGLSALMRVAHDVTPAGDIANVRVISARPPFAFSEQTVKRMQSWKFKPVLRGTETVGCMGRVQPIRFRLN</sequence>
<dbReference type="PROSITE" id="PS52015">
    <property type="entry name" value="TONB_CTD"/>
    <property type="match status" value="1"/>
</dbReference>
<name>A0A255Z5R3_9SPHN</name>
<protein>
    <recommendedName>
        <fullName evidence="2">TonB C-terminal domain-containing protein</fullName>
    </recommendedName>
</protein>
<dbReference type="InterPro" id="IPR037682">
    <property type="entry name" value="TonB_C"/>
</dbReference>
<keyword evidence="1" id="KW-1133">Transmembrane helix</keyword>
<evidence type="ECO:0000259" key="2">
    <source>
        <dbReference type="PROSITE" id="PS52015"/>
    </source>
</evidence>
<evidence type="ECO:0000256" key="1">
    <source>
        <dbReference type="SAM" id="Phobius"/>
    </source>
</evidence>
<dbReference type="InterPro" id="IPR011990">
    <property type="entry name" value="TPR-like_helical_dom_sf"/>
</dbReference>
<reference evidence="3 4" key="1">
    <citation type="submission" date="2017-07" db="EMBL/GenBank/DDBJ databases">
        <title>Sandarakinorhabdus cyanobacteriorum sp. nov., a novel bacterium isolated from cyanobacterial aggregates in a eutrophic lake.</title>
        <authorList>
            <person name="Cai H."/>
        </authorList>
    </citation>
    <scope>NUCLEOTIDE SEQUENCE [LARGE SCALE GENOMIC DNA]</scope>
    <source>
        <strain evidence="3 4">TH057</strain>
    </source>
</reference>
<evidence type="ECO:0000313" key="3">
    <source>
        <dbReference type="EMBL" id="OYQ36873.1"/>
    </source>
</evidence>
<accession>A0A255Z5R3</accession>
<dbReference type="SUPFAM" id="SSF48452">
    <property type="entry name" value="TPR-like"/>
    <property type="match status" value="1"/>
</dbReference>
<dbReference type="EMBL" id="NOXT01000039">
    <property type="protein sequence ID" value="OYQ36873.1"/>
    <property type="molecule type" value="Genomic_DNA"/>
</dbReference>
<comment type="caution">
    <text evidence="3">The sequence shown here is derived from an EMBL/GenBank/DDBJ whole genome shotgun (WGS) entry which is preliminary data.</text>
</comment>
<keyword evidence="1" id="KW-0472">Membrane</keyword>
<keyword evidence="1" id="KW-0812">Transmembrane</keyword>
<dbReference type="GO" id="GO:0055085">
    <property type="term" value="P:transmembrane transport"/>
    <property type="evidence" value="ECO:0007669"/>
    <property type="project" value="InterPro"/>
</dbReference>
<keyword evidence="4" id="KW-1185">Reference proteome</keyword>
<dbReference type="Gene3D" id="1.25.40.10">
    <property type="entry name" value="Tetratricopeptide repeat domain"/>
    <property type="match status" value="1"/>
</dbReference>
<gene>
    <name evidence="3" type="ORF">CHU93_00775</name>
</gene>
<feature type="transmembrane region" description="Helical" evidence="1">
    <location>
        <begin position="80"/>
        <end position="101"/>
    </location>
</feature>
<dbReference type="Proteomes" id="UP000216991">
    <property type="component" value="Unassembled WGS sequence"/>
</dbReference>
<dbReference type="Pfam" id="PF03544">
    <property type="entry name" value="TonB_C"/>
    <property type="match status" value="1"/>
</dbReference>
<organism evidence="3 4">
    <name type="scientific">Sandarakinorhabdus cyanobacteriorum</name>
    <dbReference type="NCBI Taxonomy" id="1981098"/>
    <lineage>
        <taxon>Bacteria</taxon>
        <taxon>Pseudomonadati</taxon>
        <taxon>Pseudomonadota</taxon>
        <taxon>Alphaproteobacteria</taxon>
        <taxon>Sphingomonadales</taxon>
        <taxon>Sphingosinicellaceae</taxon>
        <taxon>Sandarakinorhabdus</taxon>
    </lineage>
</organism>
<dbReference type="AlphaFoldDB" id="A0A255Z5R3"/>